<evidence type="ECO:0000256" key="1">
    <source>
        <dbReference type="SAM" id="SignalP"/>
    </source>
</evidence>
<accession>A0ABP7S1P4</accession>
<feature type="chain" id="PRO_5047043719" description="Secreted protein" evidence="1">
    <location>
        <begin position="27"/>
        <end position="153"/>
    </location>
</feature>
<evidence type="ECO:0000313" key="3">
    <source>
        <dbReference type="Proteomes" id="UP001501747"/>
    </source>
</evidence>
<keyword evidence="3" id="KW-1185">Reference proteome</keyword>
<dbReference type="EMBL" id="BAABAL010000008">
    <property type="protein sequence ID" value="GAA4005283.1"/>
    <property type="molecule type" value="Genomic_DNA"/>
</dbReference>
<proteinExistence type="predicted"/>
<evidence type="ECO:0008006" key="4">
    <source>
        <dbReference type="Google" id="ProtNLM"/>
    </source>
</evidence>
<organism evidence="2 3">
    <name type="scientific">Allokutzneria multivorans</name>
    <dbReference type="NCBI Taxonomy" id="1142134"/>
    <lineage>
        <taxon>Bacteria</taxon>
        <taxon>Bacillati</taxon>
        <taxon>Actinomycetota</taxon>
        <taxon>Actinomycetes</taxon>
        <taxon>Pseudonocardiales</taxon>
        <taxon>Pseudonocardiaceae</taxon>
        <taxon>Allokutzneria</taxon>
    </lineage>
</organism>
<keyword evidence="1" id="KW-0732">Signal</keyword>
<evidence type="ECO:0000313" key="2">
    <source>
        <dbReference type="EMBL" id="GAA4005283.1"/>
    </source>
</evidence>
<protein>
    <recommendedName>
        <fullName evidence="4">Secreted protein</fullName>
    </recommendedName>
</protein>
<sequence length="153" mass="16815">MNLRRAIAVVAVTGLGTAFSGVVAEAADRPKLTISCSKAGFTGSVAIYGRSGPNGFGGTAPLADITKVQYKIKKPNGGRTERNDVFVHYRPDLEQPELRYRVAKSGDKALADNKWHSLRLESDSTKTKHPDFLVEFIFNTPDKDPRCTNHKRL</sequence>
<dbReference type="Proteomes" id="UP001501747">
    <property type="component" value="Unassembled WGS sequence"/>
</dbReference>
<reference evidence="3" key="1">
    <citation type="journal article" date="2019" name="Int. J. Syst. Evol. Microbiol.">
        <title>The Global Catalogue of Microorganisms (GCM) 10K type strain sequencing project: providing services to taxonomists for standard genome sequencing and annotation.</title>
        <authorList>
            <consortium name="The Broad Institute Genomics Platform"/>
            <consortium name="The Broad Institute Genome Sequencing Center for Infectious Disease"/>
            <person name="Wu L."/>
            <person name="Ma J."/>
        </authorList>
    </citation>
    <scope>NUCLEOTIDE SEQUENCE [LARGE SCALE GENOMIC DNA]</scope>
    <source>
        <strain evidence="3">JCM 17342</strain>
    </source>
</reference>
<name>A0ABP7S1P4_9PSEU</name>
<gene>
    <name evidence="2" type="ORF">GCM10022247_28110</name>
</gene>
<feature type="signal peptide" evidence="1">
    <location>
        <begin position="1"/>
        <end position="26"/>
    </location>
</feature>
<comment type="caution">
    <text evidence="2">The sequence shown here is derived from an EMBL/GenBank/DDBJ whole genome shotgun (WGS) entry which is preliminary data.</text>
</comment>
<dbReference type="RefSeq" id="WP_344874678.1">
    <property type="nucleotide sequence ID" value="NZ_BAABAL010000008.1"/>
</dbReference>